<name>A0A1F6A3A9_9BACT</name>
<dbReference type="STRING" id="1798381.A2721_01890"/>
<evidence type="ECO:0000259" key="1">
    <source>
        <dbReference type="Pfam" id="PF00534"/>
    </source>
</evidence>
<gene>
    <name evidence="2" type="ORF">A2721_01890</name>
</gene>
<dbReference type="InterPro" id="IPR050194">
    <property type="entry name" value="Glycosyltransferase_grp1"/>
</dbReference>
<comment type="caution">
    <text evidence="2">The sequence shown here is derived from an EMBL/GenBank/DDBJ whole genome shotgun (WGS) entry which is preliminary data.</text>
</comment>
<reference evidence="2 3" key="1">
    <citation type="journal article" date="2016" name="Nat. Commun.">
        <title>Thousands of microbial genomes shed light on interconnected biogeochemical processes in an aquifer system.</title>
        <authorList>
            <person name="Anantharaman K."/>
            <person name="Brown C.T."/>
            <person name="Hug L.A."/>
            <person name="Sharon I."/>
            <person name="Castelle C.J."/>
            <person name="Probst A.J."/>
            <person name="Thomas B.C."/>
            <person name="Singh A."/>
            <person name="Wilkins M.J."/>
            <person name="Karaoz U."/>
            <person name="Brodie E.L."/>
            <person name="Williams K.H."/>
            <person name="Hubbard S.S."/>
            <person name="Banfield J.F."/>
        </authorList>
    </citation>
    <scope>NUCLEOTIDE SEQUENCE [LARGE SCALE GENOMIC DNA]</scope>
</reference>
<dbReference type="EMBL" id="MFJK01000009">
    <property type="protein sequence ID" value="OGG19149.1"/>
    <property type="molecule type" value="Genomic_DNA"/>
</dbReference>
<dbReference type="SUPFAM" id="SSF53756">
    <property type="entry name" value="UDP-Glycosyltransferase/glycogen phosphorylase"/>
    <property type="match status" value="1"/>
</dbReference>
<feature type="domain" description="Glycosyl transferase family 1" evidence="1">
    <location>
        <begin position="199"/>
        <end position="342"/>
    </location>
</feature>
<proteinExistence type="predicted"/>
<dbReference type="InterPro" id="IPR001296">
    <property type="entry name" value="Glyco_trans_1"/>
</dbReference>
<protein>
    <recommendedName>
        <fullName evidence="1">Glycosyl transferase family 1 domain-containing protein</fullName>
    </recommendedName>
</protein>
<organism evidence="2 3">
    <name type="scientific">Candidatus Gottesmanbacteria bacterium RIFCSPHIGHO2_01_FULL_47_48</name>
    <dbReference type="NCBI Taxonomy" id="1798381"/>
    <lineage>
        <taxon>Bacteria</taxon>
        <taxon>Candidatus Gottesmaniibacteriota</taxon>
    </lineage>
</organism>
<dbReference type="Proteomes" id="UP000177871">
    <property type="component" value="Unassembled WGS sequence"/>
</dbReference>
<sequence>MKVALVYDRLNKWGGAESVLLALHQIWPEAPLYTSVYDKNRAPWAKDFEVRTSFLQTLPLPKNKHEYYPFLMGIAFESFNFDEFDVVISVTHEFAKAIITKPHTLHICYCLTPTSYLWSGYDAYFSNKSELFKKLSAPIVTYLRWYDKIISHRPDKYVAISKTVQDRIKDYYGLESEVIYPPVSPIHFQAIASKWIRGNYFLIVSRLVSNKRIDIAVKAFNQLGLPLKIIGTGVEEQRLKNLGGSNVEFLGHLTHDEMAKHYQKCQALVVPGVEDFGLVSVEAQSHGKPVIAYRGGGSEETVIEGKTGYFFDEPTTDSLVRTIKKADLSRIRAEDCRRQAKQFGFDRFKKEILTSVEKSMYNN</sequence>
<dbReference type="PANTHER" id="PTHR45947">
    <property type="entry name" value="SULFOQUINOVOSYL TRANSFERASE SQD2"/>
    <property type="match status" value="1"/>
</dbReference>
<dbReference type="Pfam" id="PF00534">
    <property type="entry name" value="Glycos_transf_1"/>
    <property type="match status" value="1"/>
</dbReference>
<dbReference type="AlphaFoldDB" id="A0A1F6A3A9"/>
<dbReference type="PANTHER" id="PTHR45947:SF3">
    <property type="entry name" value="SULFOQUINOVOSYL TRANSFERASE SQD2"/>
    <property type="match status" value="1"/>
</dbReference>
<evidence type="ECO:0000313" key="3">
    <source>
        <dbReference type="Proteomes" id="UP000177871"/>
    </source>
</evidence>
<accession>A0A1F6A3A9</accession>
<evidence type="ECO:0000313" key="2">
    <source>
        <dbReference type="EMBL" id="OGG19149.1"/>
    </source>
</evidence>
<dbReference type="GO" id="GO:0016757">
    <property type="term" value="F:glycosyltransferase activity"/>
    <property type="evidence" value="ECO:0007669"/>
    <property type="project" value="InterPro"/>
</dbReference>
<dbReference type="Gene3D" id="3.40.50.2000">
    <property type="entry name" value="Glycogen Phosphorylase B"/>
    <property type="match status" value="2"/>
</dbReference>